<evidence type="ECO:0000313" key="2">
    <source>
        <dbReference type="EMBL" id="KAK8396623.1"/>
    </source>
</evidence>
<name>A0AAW0UBB9_SCYPA</name>
<dbReference type="Proteomes" id="UP001487740">
    <property type="component" value="Unassembled WGS sequence"/>
</dbReference>
<dbReference type="AlphaFoldDB" id="A0AAW0UBB9"/>
<evidence type="ECO:0000313" key="3">
    <source>
        <dbReference type="Proteomes" id="UP001487740"/>
    </source>
</evidence>
<proteinExistence type="predicted"/>
<dbReference type="EMBL" id="JARAKH010000015">
    <property type="protein sequence ID" value="KAK8396623.1"/>
    <property type="molecule type" value="Genomic_DNA"/>
</dbReference>
<protein>
    <submittedName>
        <fullName evidence="2">Uncharacterized protein</fullName>
    </submittedName>
</protein>
<evidence type="ECO:0000256" key="1">
    <source>
        <dbReference type="SAM" id="MobiDB-lite"/>
    </source>
</evidence>
<sequence length="213" mass="23674">MAMVPCPCTPPSDDVSPNTSSTSAAATNSVQQDLQQQVEELKLQQSEMDLLMVNAIHPCFKLPVVHLLNPNEVDTEHAVAIDTAEASASSADKNGEDHFFKELGVNMPMEVSSHLSNKMSREFKPWWSKKSTSYSLDQSMFPTLQRAAWVDVFLKYNTAIPTSAAMERLLSKGSDIMKPKRASLISENFEHLTFMKGNMVLLKTELSPLLLKD</sequence>
<keyword evidence="3" id="KW-1185">Reference proteome</keyword>
<comment type="caution">
    <text evidence="2">The sequence shown here is derived from an EMBL/GenBank/DDBJ whole genome shotgun (WGS) entry which is preliminary data.</text>
</comment>
<gene>
    <name evidence="2" type="ORF">O3P69_004954</name>
</gene>
<reference evidence="2 3" key="1">
    <citation type="submission" date="2023-03" db="EMBL/GenBank/DDBJ databases">
        <title>High-quality genome of Scylla paramamosain provides insights in environmental adaptation.</title>
        <authorList>
            <person name="Zhang L."/>
        </authorList>
    </citation>
    <scope>NUCLEOTIDE SEQUENCE [LARGE SCALE GENOMIC DNA]</scope>
    <source>
        <strain evidence="2">LZ_2023a</strain>
        <tissue evidence="2">Muscle</tissue>
    </source>
</reference>
<feature type="compositionally biased region" description="Low complexity" evidence="1">
    <location>
        <begin position="19"/>
        <end position="31"/>
    </location>
</feature>
<organism evidence="2 3">
    <name type="scientific">Scylla paramamosain</name>
    <name type="common">Mud crab</name>
    <dbReference type="NCBI Taxonomy" id="85552"/>
    <lineage>
        <taxon>Eukaryota</taxon>
        <taxon>Metazoa</taxon>
        <taxon>Ecdysozoa</taxon>
        <taxon>Arthropoda</taxon>
        <taxon>Crustacea</taxon>
        <taxon>Multicrustacea</taxon>
        <taxon>Malacostraca</taxon>
        <taxon>Eumalacostraca</taxon>
        <taxon>Eucarida</taxon>
        <taxon>Decapoda</taxon>
        <taxon>Pleocyemata</taxon>
        <taxon>Brachyura</taxon>
        <taxon>Eubrachyura</taxon>
        <taxon>Portunoidea</taxon>
        <taxon>Portunidae</taxon>
        <taxon>Portuninae</taxon>
        <taxon>Scylla</taxon>
    </lineage>
</organism>
<accession>A0AAW0UBB9</accession>
<feature type="region of interest" description="Disordered" evidence="1">
    <location>
        <begin position="1"/>
        <end position="31"/>
    </location>
</feature>